<dbReference type="GO" id="GO:0003729">
    <property type="term" value="F:mRNA binding"/>
    <property type="evidence" value="ECO:0007669"/>
    <property type="project" value="TreeGrafter"/>
</dbReference>
<dbReference type="InterPro" id="IPR015174">
    <property type="entry name" value="MIF4G-like_typ-2"/>
</dbReference>
<dbReference type="Pfam" id="PF09088">
    <property type="entry name" value="MIF4G_like"/>
    <property type="match status" value="1"/>
</dbReference>
<dbReference type="AlphaFoldDB" id="A0A9P5XHC1"/>
<dbReference type="Proteomes" id="UP000807342">
    <property type="component" value="Unassembled WGS sequence"/>
</dbReference>
<dbReference type="EMBL" id="MU151127">
    <property type="protein sequence ID" value="KAF9449555.1"/>
    <property type="molecule type" value="Genomic_DNA"/>
</dbReference>
<dbReference type="SUPFAM" id="SSF48371">
    <property type="entry name" value="ARM repeat"/>
    <property type="match status" value="3"/>
</dbReference>
<dbReference type="OrthoDB" id="10252707at2759"/>
<dbReference type="InterPro" id="IPR027159">
    <property type="entry name" value="CBP80"/>
</dbReference>
<dbReference type="GO" id="GO:0005846">
    <property type="term" value="C:nuclear cap binding complex"/>
    <property type="evidence" value="ECO:0007669"/>
    <property type="project" value="InterPro"/>
</dbReference>
<dbReference type="GO" id="GO:0000339">
    <property type="term" value="F:RNA cap binding"/>
    <property type="evidence" value="ECO:0007669"/>
    <property type="project" value="InterPro"/>
</dbReference>
<evidence type="ECO:0000259" key="2">
    <source>
        <dbReference type="Pfam" id="PF09088"/>
    </source>
</evidence>
<evidence type="ECO:0000256" key="1">
    <source>
        <dbReference type="SAM" id="MobiDB-lite"/>
    </source>
</evidence>
<dbReference type="PANTHER" id="PTHR12412">
    <property type="entry name" value="CAP BINDING PROTEIN"/>
    <property type="match status" value="1"/>
</dbReference>
<dbReference type="Gene3D" id="1.25.40.180">
    <property type="match status" value="3"/>
</dbReference>
<reference evidence="4" key="1">
    <citation type="submission" date="2020-11" db="EMBL/GenBank/DDBJ databases">
        <authorList>
            <consortium name="DOE Joint Genome Institute"/>
            <person name="Ahrendt S."/>
            <person name="Riley R."/>
            <person name="Andreopoulos W."/>
            <person name="Labutti K."/>
            <person name="Pangilinan J."/>
            <person name="Ruiz-Duenas F.J."/>
            <person name="Barrasa J.M."/>
            <person name="Sanchez-Garcia M."/>
            <person name="Camarero S."/>
            <person name="Miyauchi S."/>
            <person name="Serrano A."/>
            <person name="Linde D."/>
            <person name="Babiker R."/>
            <person name="Drula E."/>
            <person name="Ayuso-Fernandez I."/>
            <person name="Pacheco R."/>
            <person name="Padilla G."/>
            <person name="Ferreira P."/>
            <person name="Barriuso J."/>
            <person name="Kellner H."/>
            <person name="Castanera R."/>
            <person name="Alfaro M."/>
            <person name="Ramirez L."/>
            <person name="Pisabarro A.G."/>
            <person name="Kuo A."/>
            <person name="Tritt A."/>
            <person name="Lipzen A."/>
            <person name="He G."/>
            <person name="Yan M."/>
            <person name="Ng V."/>
            <person name="Cullen D."/>
            <person name="Martin F."/>
            <person name="Rosso M.-N."/>
            <person name="Henrissat B."/>
            <person name="Hibbett D."/>
            <person name="Martinez A.T."/>
            <person name="Grigoriev I.V."/>
        </authorList>
    </citation>
    <scope>NUCLEOTIDE SEQUENCE</scope>
    <source>
        <strain evidence="4">MF-IS2</strain>
    </source>
</reference>
<keyword evidence="5" id="KW-1185">Reference proteome</keyword>
<dbReference type="Pfam" id="PF09090">
    <property type="entry name" value="MIF4G_like_2"/>
    <property type="match status" value="1"/>
</dbReference>
<sequence length="879" mass="98423">MSYRHGGYRRRYRDDYDDRRREVIETPEDRLKTTIIKFGEVDALEELPGLDKQIRNHQPLNIPNVSEAFRISVTEQPYKIPFYAALLRSLYNASDLAEGETEAPVLGRLILEDFWKGFQGYLDKVAWRETRLCIQFFAHLTNAGLISPESMTALLQSFVAVLDEFGVSHGRAKKAALSAGEGLIIAGPVLKVHSPSSVNEMIAAIHTYSESTINAKWLVALNSKVSNEVSIPEGADEVLDSLLNALNTLNEGDFSGTADCIPQPYLKGEGAQTDLPIYDLPSVLVPPEIIEVEGITSEAGSDAQIKKEEWPEYYFRVFTTDVSPDPNTPAGYVIRSTLIDTIDIFEINRKECARLLLEYPKWNLPGTFKPKPGSTVEHEPIPDKDWQLDSTVLETILGVYLVLPESSQKSISYISLMTELCKLSPSTVGPAVGKSIRKLYSALSESLDVEVSRRFAEWFAIHMSNFGFQWVWKEWVPDLSLAVQHPKRAFIRRVVEFEIRLAYHERIFKTLPAQMQDPEAFVIPDQSPSPAFDYEDPLHPHHEAAQSVLNLFRGRANAEDVIAHLDTLKNQLEGADEGHANLDSLVRSIAVQSLLNIGSRSISHLLNGIERYLALLRNLASGGISSSGGYGNNEAKADILTASASFWRHNRQMVGIVFDKLMQYQIVDPTDVVNWTFLNGSVVGQLKEIEKPLNLSAFEWDLLKGALDKANGRVVIARRKIATLRKEDDDARARAKASQGMEVDGETKPDEQDNVENPALETALKASESLVREQKAALSRTLEGFISCLAPSTGDANPSPGSRNMIGEEAWNNRDAWGRDEWNAWETWGWYRQFVRAYAPYLRIYTNTLETVSFSKFEGVNDPAADLLKKLWHIATGQE</sequence>
<accession>A0A9P5XHC1</accession>
<dbReference type="PANTHER" id="PTHR12412:SF2">
    <property type="entry name" value="NUCLEAR CAP-BINDING PROTEIN SUBUNIT 1"/>
    <property type="match status" value="1"/>
</dbReference>
<gene>
    <name evidence="4" type="ORF">P691DRAFT_812217</name>
</gene>
<dbReference type="GO" id="GO:0005634">
    <property type="term" value="C:nucleus"/>
    <property type="evidence" value="ECO:0007669"/>
    <property type="project" value="TreeGrafter"/>
</dbReference>
<evidence type="ECO:0008006" key="6">
    <source>
        <dbReference type="Google" id="ProtNLM"/>
    </source>
</evidence>
<organism evidence="4 5">
    <name type="scientific">Macrolepiota fuliginosa MF-IS2</name>
    <dbReference type="NCBI Taxonomy" id="1400762"/>
    <lineage>
        <taxon>Eukaryota</taxon>
        <taxon>Fungi</taxon>
        <taxon>Dikarya</taxon>
        <taxon>Basidiomycota</taxon>
        <taxon>Agaricomycotina</taxon>
        <taxon>Agaricomycetes</taxon>
        <taxon>Agaricomycetidae</taxon>
        <taxon>Agaricales</taxon>
        <taxon>Agaricineae</taxon>
        <taxon>Agaricaceae</taxon>
        <taxon>Macrolepiota</taxon>
    </lineage>
</organism>
<feature type="domain" description="MIF4G-like type 2" evidence="3">
    <location>
        <begin position="532"/>
        <end position="842"/>
    </location>
</feature>
<comment type="caution">
    <text evidence="4">The sequence shown here is derived from an EMBL/GenBank/DDBJ whole genome shotgun (WGS) entry which is preliminary data.</text>
</comment>
<dbReference type="InterPro" id="IPR016024">
    <property type="entry name" value="ARM-type_fold"/>
</dbReference>
<feature type="domain" description="MIF4G-like type 1" evidence="2">
    <location>
        <begin position="324"/>
        <end position="512"/>
    </location>
</feature>
<evidence type="ECO:0000313" key="5">
    <source>
        <dbReference type="Proteomes" id="UP000807342"/>
    </source>
</evidence>
<dbReference type="InterPro" id="IPR015172">
    <property type="entry name" value="MIF4G-like_typ-1"/>
</dbReference>
<feature type="region of interest" description="Disordered" evidence="1">
    <location>
        <begin position="727"/>
        <end position="756"/>
    </location>
</feature>
<proteinExistence type="predicted"/>
<evidence type="ECO:0000313" key="4">
    <source>
        <dbReference type="EMBL" id="KAF9449555.1"/>
    </source>
</evidence>
<dbReference type="GO" id="GO:0000184">
    <property type="term" value="P:nuclear-transcribed mRNA catabolic process, nonsense-mediated decay"/>
    <property type="evidence" value="ECO:0007669"/>
    <property type="project" value="TreeGrafter"/>
</dbReference>
<evidence type="ECO:0000259" key="3">
    <source>
        <dbReference type="Pfam" id="PF09090"/>
    </source>
</evidence>
<dbReference type="GO" id="GO:0006406">
    <property type="term" value="P:mRNA export from nucleus"/>
    <property type="evidence" value="ECO:0007669"/>
    <property type="project" value="InterPro"/>
</dbReference>
<protein>
    <recommendedName>
        <fullName evidence="6">Cap binding protein 80-PB</fullName>
    </recommendedName>
</protein>
<name>A0A9P5XHC1_9AGAR</name>